<accession>B8GEV8</accession>
<keyword evidence="5" id="KW-0234">DNA repair</keyword>
<dbReference type="SUPFAM" id="SSF55945">
    <property type="entry name" value="TATA-box binding protein-like"/>
    <property type="match status" value="1"/>
</dbReference>
<dbReference type="KEGG" id="mpl:Mpal_0552"/>
<dbReference type="HOGENOM" id="CLU_027543_3_0_2"/>
<dbReference type="PANTHER" id="PTHR10242:SF2">
    <property type="entry name" value="N-GLYCOSYLASE_DNA LYASE"/>
    <property type="match status" value="1"/>
</dbReference>
<evidence type="ECO:0000259" key="10">
    <source>
        <dbReference type="SMART" id="SM00478"/>
    </source>
</evidence>
<dbReference type="RefSeq" id="WP_012617244.1">
    <property type="nucleotide sequence ID" value="NC_011832.1"/>
</dbReference>
<keyword evidence="4" id="KW-0378">Hydrolase</keyword>
<dbReference type="GO" id="GO:0006289">
    <property type="term" value="P:nucleotide-excision repair"/>
    <property type="evidence" value="ECO:0007669"/>
    <property type="project" value="InterPro"/>
</dbReference>
<dbReference type="AlphaFoldDB" id="B8GEV8"/>
<evidence type="ECO:0000256" key="7">
    <source>
        <dbReference type="ARBA" id="ARBA00023268"/>
    </source>
</evidence>
<dbReference type="OrthoDB" id="14922at2157"/>
<evidence type="ECO:0000256" key="4">
    <source>
        <dbReference type="ARBA" id="ARBA00022801"/>
    </source>
</evidence>
<dbReference type="InterPro" id="IPR023170">
    <property type="entry name" value="HhH_base_excis_C"/>
</dbReference>
<sequence>MAHTLNLSSDQSFSLSLTLGCGQAFRWEQDEAGWWEGVVGDEVIRVRQEDRSLTFTGTSEERLIEYFALDMDLAHVLETIDRDPFIHAAIEECAGLRILRQPSWECLLSYLCATNTNIPMVKKRVRLLAESLGERIPGTDQFAFPVPSVFNETCAEPLDHCRLGYRKGYLATTACQLAAEGGWEGRVRAQPFEEARQVLTRLPGIGPKAADCVLLFGFSRYEAFPVDVWIRRIMQQFYPETAAEGSFTPKEYERIRRFAWEYFGEYAGYAQEYLYGARMGAAQIP</sequence>
<dbReference type="SUPFAM" id="SSF48150">
    <property type="entry name" value="DNA-glycosylase"/>
    <property type="match status" value="1"/>
</dbReference>
<keyword evidence="6" id="KW-0456">Lyase</keyword>
<evidence type="ECO:0000256" key="8">
    <source>
        <dbReference type="ARBA" id="ARBA00023295"/>
    </source>
</evidence>
<dbReference type="STRING" id="521011.Mpal_0552"/>
<organism evidence="11 12">
    <name type="scientific">Methanosphaerula palustris (strain ATCC BAA-1556 / DSM 19958 / E1-9c)</name>
    <dbReference type="NCBI Taxonomy" id="521011"/>
    <lineage>
        <taxon>Archaea</taxon>
        <taxon>Methanobacteriati</taxon>
        <taxon>Methanobacteriota</taxon>
        <taxon>Stenosarchaea group</taxon>
        <taxon>Methanomicrobia</taxon>
        <taxon>Methanomicrobiales</taxon>
        <taxon>Methanoregulaceae</taxon>
        <taxon>Methanosphaerula</taxon>
    </lineage>
</organism>
<evidence type="ECO:0000256" key="1">
    <source>
        <dbReference type="ARBA" id="ARBA00010679"/>
    </source>
</evidence>
<dbReference type="eggNOG" id="arCOG00464">
    <property type="taxonomic scope" value="Archaea"/>
</dbReference>
<dbReference type="EMBL" id="CP001338">
    <property type="protein sequence ID" value="ACL15925.1"/>
    <property type="molecule type" value="Genomic_DNA"/>
</dbReference>
<dbReference type="Gene3D" id="3.30.310.260">
    <property type="match status" value="1"/>
</dbReference>
<keyword evidence="12" id="KW-1185">Reference proteome</keyword>
<comment type="catalytic activity">
    <reaction evidence="9">
        <text>2'-deoxyribonucleotide-(2'-deoxyribose 5'-phosphate)-2'-deoxyribonucleotide-DNA = a 3'-end 2'-deoxyribonucleotide-(2,3-dehydro-2,3-deoxyribose 5'-phosphate)-DNA + a 5'-end 5'-phospho-2'-deoxyribonucleoside-DNA + H(+)</text>
        <dbReference type="Rhea" id="RHEA:66592"/>
        <dbReference type="Rhea" id="RHEA-COMP:13180"/>
        <dbReference type="Rhea" id="RHEA-COMP:16897"/>
        <dbReference type="Rhea" id="RHEA-COMP:17067"/>
        <dbReference type="ChEBI" id="CHEBI:15378"/>
        <dbReference type="ChEBI" id="CHEBI:136412"/>
        <dbReference type="ChEBI" id="CHEBI:157695"/>
        <dbReference type="ChEBI" id="CHEBI:167181"/>
        <dbReference type="EC" id="4.2.99.18"/>
    </reaction>
</comment>
<dbReference type="GO" id="GO:0003684">
    <property type="term" value="F:damaged DNA binding"/>
    <property type="evidence" value="ECO:0007669"/>
    <property type="project" value="InterPro"/>
</dbReference>
<feature type="domain" description="HhH-GPD" evidence="10">
    <location>
        <begin position="112"/>
        <end position="278"/>
    </location>
</feature>
<dbReference type="InterPro" id="IPR052054">
    <property type="entry name" value="Oxidative_DNA_repair_enzyme"/>
</dbReference>
<dbReference type="Pfam" id="PF07934">
    <property type="entry name" value="OGG_N"/>
    <property type="match status" value="1"/>
</dbReference>
<dbReference type="InterPro" id="IPR012904">
    <property type="entry name" value="OGG_N"/>
</dbReference>
<dbReference type="CDD" id="cd00056">
    <property type="entry name" value="ENDO3c"/>
    <property type="match status" value="1"/>
</dbReference>
<keyword evidence="8" id="KW-0326">Glycosidase</keyword>
<dbReference type="Gene3D" id="1.10.1670.10">
    <property type="entry name" value="Helix-hairpin-Helix base-excision DNA repair enzymes (C-terminal)"/>
    <property type="match status" value="1"/>
</dbReference>
<evidence type="ECO:0000256" key="9">
    <source>
        <dbReference type="ARBA" id="ARBA00044632"/>
    </source>
</evidence>
<dbReference type="GeneID" id="7271968"/>
<dbReference type="Proteomes" id="UP000002457">
    <property type="component" value="Chromosome"/>
</dbReference>
<dbReference type="Gene3D" id="1.10.340.30">
    <property type="entry name" value="Hypothetical protein, domain 2"/>
    <property type="match status" value="1"/>
</dbReference>
<protein>
    <recommendedName>
        <fullName evidence="2">DNA-(apurinic or apyrimidinic site) lyase</fullName>
        <ecNumber evidence="2">4.2.99.18</ecNumber>
    </recommendedName>
</protein>
<evidence type="ECO:0000256" key="3">
    <source>
        <dbReference type="ARBA" id="ARBA00022763"/>
    </source>
</evidence>
<dbReference type="PANTHER" id="PTHR10242">
    <property type="entry name" value="8-OXOGUANINE DNA GLYCOSYLASE"/>
    <property type="match status" value="1"/>
</dbReference>
<dbReference type="GO" id="GO:0006284">
    <property type="term" value="P:base-excision repair"/>
    <property type="evidence" value="ECO:0007669"/>
    <property type="project" value="InterPro"/>
</dbReference>
<evidence type="ECO:0000256" key="2">
    <source>
        <dbReference type="ARBA" id="ARBA00012720"/>
    </source>
</evidence>
<name>B8GEV8_METPE</name>
<dbReference type="InterPro" id="IPR003265">
    <property type="entry name" value="HhH-GPD_domain"/>
</dbReference>
<comment type="similarity">
    <text evidence="1">Belongs to the type-1 OGG1 family.</text>
</comment>
<gene>
    <name evidence="11" type="ordered locus">Mpal_0552</name>
</gene>
<evidence type="ECO:0000256" key="6">
    <source>
        <dbReference type="ARBA" id="ARBA00023239"/>
    </source>
</evidence>
<dbReference type="GO" id="GO:0140078">
    <property type="term" value="F:class I DNA-(apurinic or apyrimidinic site) endonuclease activity"/>
    <property type="evidence" value="ECO:0007669"/>
    <property type="project" value="UniProtKB-EC"/>
</dbReference>
<dbReference type="GO" id="GO:0008534">
    <property type="term" value="F:oxidized purine nucleobase lesion DNA N-glycosylase activity"/>
    <property type="evidence" value="ECO:0007669"/>
    <property type="project" value="InterPro"/>
</dbReference>
<proteinExistence type="inferred from homology"/>
<keyword evidence="7" id="KW-0511">Multifunctional enzyme</keyword>
<dbReference type="InterPro" id="IPR011257">
    <property type="entry name" value="DNA_glycosylase"/>
</dbReference>
<dbReference type="SMART" id="SM00478">
    <property type="entry name" value="ENDO3c"/>
    <property type="match status" value="1"/>
</dbReference>
<evidence type="ECO:0000313" key="12">
    <source>
        <dbReference type="Proteomes" id="UP000002457"/>
    </source>
</evidence>
<keyword evidence="3" id="KW-0227">DNA damage</keyword>
<dbReference type="EC" id="4.2.99.18" evidence="2"/>
<evidence type="ECO:0000313" key="11">
    <source>
        <dbReference type="EMBL" id="ACL15925.1"/>
    </source>
</evidence>
<evidence type="ECO:0000256" key="5">
    <source>
        <dbReference type="ARBA" id="ARBA00023204"/>
    </source>
</evidence>
<reference evidence="11 12" key="1">
    <citation type="journal article" date="2015" name="Genome Announc.">
        <title>Complete Genome Sequence of Methanosphaerula palustris E1-9CT, a Hydrogenotrophic Methanogen Isolated from a Minerotrophic Fen Peatland.</title>
        <authorList>
            <person name="Cadillo-Quiroz H."/>
            <person name="Browne P."/>
            <person name="Kyrpides N."/>
            <person name="Woyke T."/>
            <person name="Goodwin L."/>
            <person name="Detter C."/>
            <person name="Yavitt J.B."/>
            <person name="Zinder S.H."/>
        </authorList>
    </citation>
    <scope>NUCLEOTIDE SEQUENCE [LARGE SCALE GENOMIC DNA]</scope>
    <source>
        <strain evidence="12">ATCC BAA-1556 / DSM 19958 / E1-9c</strain>
    </source>
</reference>